<dbReference type="InterPro" id="IPR007356">
    <property type="entry name" value="tRNA_m1G_MeTrfase_euk"/>
</dbReference>
<dbReference type="InterPro" id="IPR038459">
    <property type="entry name" value="MT_TRM10-typ_sf"/>
</dbReference>
<accession>S3BVC3</accession>
<evidence type="ECO:0000256" key="1">
    <source>
        <dbReference type="ARBA" id="ARBA00012797"/>
    </source>
</evidence>
<evidence type="ECO:0000256" key="2">
    <source>
        <dbReference type="ARBA" id="ARBA00020451"/>
    </source>
</evidence>
<evidence type="ECO:0000256" key="5">
    <source>
        <dbReference type="ARBA" id="ARBA00022691"/>
    </source>
</evidence>
<evidence type="ECO:0000256" key="7">
    <source>
        <dbReference type="ARBA" id="ARBA00032166"/>
    </source>
</evidence>
<organism evidence="11 12">
    <name type="scientific">Ophiostoma piceae (strain UAMH 11346)</name>
    <name type="common">Sap stain fungus</name>
    <dbReference type="NCBI Taxonomy" id="1262450"/>
    <lineage>
        <taxon>Eukaryota</taxon>
        <taxon>Fungi</taxon>
        <taxon>Dikarya</taxon>
        <taxon>Ascomycota</taxon>
        <taxon>Pezizomycotina</taxon>
        <taxon>Sordariomycetes</taxon>
        <taxon>Sordariomycetidae</taxon>
        <taxon>Ophiostomatales</taxon>
        <taxon>Ophiostomataceae</taxon>
        <taxon>Ophiostoma</taxon>
    </lineage>
</organism>
<name>S3BVC3_OPHP1</name>
<reference evidence="11 12" key="1">
    <citation type="journal article" date="2013" name="BMC Genomics">
        <title>The genome and transcriptome of the pine saprophyte Ophiostoma piceae, and a comparison with the bark beetle-associated pine pathogen Grosmannia clavigera.</title>
        <authorList>
            <person name="Haridas S."/>
            <person name="Wang Y."/>
            <person name="Lim L."/>
            <person name="Massoumi Alamouti S."/>
            <person name="Jackman S."/>
            <person name="Docking R."/>
            <person name="Robertson G."/>
            <person name="Birol I."/>
            <person name="Bohlmann J."/>
            <person name="Breuil C."/>
        </authorList>
    </citation>
    <scope>NUCLEOTIDE SEQUENCE [LARGE SCALE GENOMIC DNA]</scope>
    <source>
        <strain evidence="11 12">UAMH 11346</strain>
    </source>
</reference>
<keyword evidence="12" id="KW-1185">Reference proteome</keyword>
<dbReference type="InterPro" id="IPR028564">
    <property type="entry name" value="MT_TRM10-typ"/>
</dbReference>
<evidence type="ECO:0000259" key="10">
    <source>
        <dbReference type="PROSITE" id="PS51675"/>
    </source>
</evidence>
<feature type="compositionally biased region" description="Basic and acidic residues" evidence="9">
    <location>
        <begin position="106"/>
        <end position="119"/>
    </location>
</feature>
<feature type="compositionally biased region" description="Polar residues" evidence="9">
    <location>
        <begin position="28"/>
        <end position="42"/>
    </location>
</feature>
<evidence type="ECO:0000256" key="3">
    <source>
        <dbReference type="ARBA" id="ARBA00022603"/>
    </source>
</evidence>
<feature type="compositionally biased region" description="Low complexity" evidence="9">
    <location>
        <begin position="10"/>
        <end position="19"/>
    </location>
</feature>
<feature type="region of interest" description="Disordered" evidence="9">
    <location>
        <begin position="1"/>
        <end position="128"/>
    </location>
</feature>
<dbReference type="Proteomes" id="UP000016923">
    <property type="component" value="Unassembled WGS sequence"/>
</dbReference>
<dbReference type="AlphaFoldDB" id="S3BVC3"/>
<gene>
    <name evidence="11" type="ORF">F503_07664</name>
</gene>
<sequence length="412" mass="45048">METDSTPQVAAAAPATEAPIQVEAGQLAQDQSADTETTTAQSNDDDGAPTEATPATQADCSSGAATGSALTPANPMSKSQQKKLKRKQQWEDTRDDRKRKRKEKRLVKQAEKRAKKSEEGSETTSKPKQHTLVPVSLIFDCDFENLMTENELISLSSQVTRSYASNRAATNATRIYISSWGGKMRTRYETLLMSQHKRWNNTFFLEEDFQEAGRQASAAMRGAGGGELIDVLKVAQAAGPQDTNTYKQEDLVYLTSDSPHTLTHLEPYTSYVIGGIVDKNREKGLCYRRAEERGIRTAKLPIGEYMVMASRQVLTTNQVVEIMLSWLETGDWGTAFSSVIPKRKGGQLKGDKSEQSGVSEKGEAEEVQEGDEAGEEEAEKERGEDDEAEIGAETADTPMTEPSADETATAAA</sequence>
<dbReference type="Gene3D" id="3.40.1280.30">
    <property type="match status" value="1"/>
</dbReference>
<dbReference type="EC" id="2.1.1.221" evidence="1"/>
<feature type="domain" description="SAM-dependent MTase TRM10-type" evidence="10">
    <location>
        <begin position="123"/>
        <end position="347"/>
    </location>
</feature>
<evidence type="ECO:0000256" key="9">
    <source>
        <dbReference type="SAM" id="MobiDB-lite"/>
    </source>
</evidence>
<feature type="region of interest" description="Disordered" evidence="9">
    <location>
        <begin position="343"/>
        <end position="412"/>
    </location>
</feature>
<dbReference type="CDD" id="cd18089">
    <property type="entry name" value="SPOUT_Trm10-like"/>
    <property type="match status" value="1"/>
</dbReference>
<keyword evidence="5" id="KW-0949">S-adenosyl-L-methionine</keyword>
<evidence type="ECO:0000256" key="4">
    <source>
        <dbReference type="ARBA" id="ARBA00022679"/>
    </source>
</evidence>
<dbReference type="GO" id="GO:0002939">
    <property type="term" value="P:tRNA N1-guanine methylation"/>
    <property type="evidence" value="ECO:0007669"/>
    <property type="project" value="TreeGrafter"/>
</dbReference>
<comment type="catalytic activity">
    <reaction evidence="8">
        <text>guanosine(9) in tRNA + S-adenosyl-L-methionine = N(1)-methylguanosine(9) in tRNA + S-adenosyl-L-homocysteine + H(+)</text>
        <dbReference type="Rhea" id="RHEA:43156"/>
        <dbReference type="Rhea" id="RHEA-COMP:10367"/>
        <dbReference type="Rhea" id="RHEA-COMP:10368"/>
        <dbReference type="ChEBI" id="CHEBI:15378"/>
        <dbReference type="ChEBI" id="CHEBI:57856"/>
        <dbReference type="ChEBI" id="CHEBI:59789"/>
        <dbReference type="ChEBI" id="CHEBI:73542"/>
        <dbReference type="ChEBI" id="CHEBI:74269"/>
        <dbReference type="EC" id="2.1.1.221"/>
    </reaction>
</comment>
<dbReference type="EMBL" id="KE148168">
    <property type="protein sequence ID" value="EPE03361.1"/>
    <property type="molecule type" value="Genomic_DNA"/>
</dbReference>
<protein>
    <recommendedName>
        <fullName evidence="2">tRNA (guanine(9)-N1)-methyltransferase</fullName>
        <ecNumber evidence="1">2.1.1.221</ecNumber>
    </recommendedName>
    <alternativeName>
        <fullName evidence="7">tRNA methyltransferase 10</fullName>
    </alternativeName>
    <alternativeName>
        <fullName evidence="6">tRNA(m1G9)-methyltransferase</fullName>
    </alternativeName>
</protein>
<dbReference type="PANTHER" id="PTHR13563:SF13">
    <property type="entry name" value="TRNA METHYLTRANSFERASE 10 HOMOLOG A"/>
    <property type="match status" value="1"/>
</dbReference>
<dbReference type="GO" id="GO:0052905">
    <property type="term" value="F:tRNA (guanosine(9)-N1)-methyltransferase activity"/>
    <property type="evidence" value="ECO:0007669"/>
    <property type="project" value="UniProtKB-EC"/>
</dbReference>
<evidence type="ECO:0000313" key="12">
    <source>
        <dbReference type="Proteomes" id="UP000016923"/>
    </source>
</evidence>
<evidence type="ECO:0000256" key="6">
    <source>
        <dbReference type="ARBA" id="ARBA00031792"/>
    </source>
</evidence>
<evidence type="ECO:0000313" key="11">
    <source>
        <dbReference type="EMBL" id="EPE03361.1"/>
    </source>
</evidence>
<dbReference type="eggNOG" id="KOG2967">
    <property type="taxonomic scope" value="Eukaryota"/>
</dbReference>
<proteinExistence type="predicted"/>
<dbReference type="OrthoDB" id="278300at2759"/>
<dbReference type="VEuPathDB" id="FungiDB:F503_07664"/>
<dbReference type="STRING" id="1262450.S3BVC3"/>
<dbReference type="HOGENOM" id="CLU_034384_0_0_1"/>
<feature type="compositionally biased region" description="Acidic residues" evidence="9">
    <location>
        <begin position="365"/>
        <end position="390"/>
    </location>
</feature>
<feature type="compositionally biased region" description="Polar residues" evidence="9">
    <location>
        <begin position="53"/>
        <end position="76"/>
    </location>
</feature>
<dbReference type="GO" id="GO:0000049">
    <property type="term" value="F:tRNA binding"/>
    <property type="evidence" value="ECO:0007669"/>
    <property type="project" value="TreeGrafter"/>
</dbReference>
<dbReference type="PROSITE" id="PS51675">
    <property type="entry name" value="SAM_MT_TRM10"/>
    <property type="match status" value="1"/>
</dbReference>
<dbReference type="GO" id="GO:0005634">
    <property type="term" value="C:nucleus"/>
    <property type="evidence" value="ECO:0007669"/>
    <property type="project" value="TreeGrafter"/>
</dbReference>
<keyword evidence="4 11" id="KW-0808">Transferase</keyword>
<dbReference type="PANTHER" id="PTHR13563">
    <property type="entry name" value="TRNA (GUANINE-9-) METHYLTRANSFERASE"/>
    <property type="match status" value="1"/>
</dbReference>
<dbReference type="OMA" id="FKKNDGW"/>
<keyword evidence="3 11" id="KW-0489">Methyltransferase</keyword>
<evidence type="ECO:0000256" key="8">
    <source>
        <dbReference type="ARBA" id="ARBA00048434"/>
    </source>
</evidence>
<feature type="compositionally biased region" description="Basic and acidic residues" evidence="9">
    <location>
        <begin position="349"/>
        <end position="364"/>
    </location>
</feature>